<protein>
    <submittedName>
        <fullName evidence="1">AAEL000789-PA</fullName>
    </submittedName>
</protein>
<dbReference type="EMBL" id="CH477201">
    <property type="protein sequence ID" value="EAT48148.1"/>
    <property type="molecule type" value="Genomic_DNA"/>
</dbReference>
<proteinExistence type="predicted"/>
<dbReference type="PaxDb" id="7159-AAEL000789-PA"/>
<reference evidence="1" key="2">
    <citation type="journal article" date="2007" name="Science">
        <title>Genome sequence of Aedes aegypti, a major arbovirus vector.</title>
        <authorList>
            <person name="Nene V."/>
            <person name="Wortman J.R."/>
            <person name="Lawson D."/>
            <person name="Haas B."/>
            <person name="Kodira C."/>
            <person name="Tu Z.J."/>
            <person name="Loftus B."/>
            <person name="Xi Z."/>
            <person name="Megy K."/>
            <person name="Grabherr M."/>
            <person name="Ren Q."/>
            <person name="Zdobnov E.M."/>
            <person name="Lobo N.F."/>
            <person name="Campbell K.S."/>
            <person name="Brown S.E."/>
            <person name="Bonaldo M.F."/>
            <person name="Zhu J."/>
            <person name="Sinkins S.P."/>
            <person name="Hogenkamp D.G."/>
            <person name="Amedeo P."/>
            <person name="Arensburger P."/>
            <person name="Atkinson P.W."/>
            <person name="Bidwell S."/>
            <person name="Biedler J."/>
            <person name="Birney E."/>
            <person name="Bruggner R.V."/>
            <person name="Costas J."/>
            <person name="Coy M.R."/>
            <person name="Crabtree J."/>
            <person name="Crawford M."/>
            <person name="Debruyn B."/>
            <person name="Decaprio D."/>
            <person name="Eiglmeier K."/>
            <person name="Eisenstadt E."/>
            <person name="El-Dorry H."/>
            <person name="Gelbart W.M."/>
            <person name="Gomes S.L."/>
            <person name="Hammond M."/>
            <person name="Hannick L.I."/>
            <person name="Hogan J.R."/>
            <person name="Holmes M.H."/>
            <person name="Jaffe D."/>
            <person name="Johnston J.S."/>
            <person name="Kennedy R.C."/>
            <person name="Koo H."/>
            <person name="Kravitz S."/>
            <person name="Kriventseva E.V."/>
            <person name="Kulp D."/>
            <person name="Labutti K."/>
            <person name="Lee E."/>
            <person name="Li S."/>
            <person name="Lovin D.D."/>
            <person name="Mao C."/>
            <person name="Mauceli E."/>
            <person name="Menck C.F."/>
            <person name="Miller J.R."/>
            <person name="Montgomery P."/>
            <person name="Mori A."/>
            <person name="Nascimento A.L."/>
            <person name="Naveira H.F."/>
            <person name="Nusbaum C."/>
            <person name="O'leary S."/>
            <person name="Orvis J."/>
            <person name="Pertea M."/>
            <person name="Quesneville H."/>
            <person name="Reidenbach K.R."/>
            <person name="Rogers Y.H."/>
            <person name="Roth C.W."/>
            <person name="Schneider J.R."/>
            <person name="Schatz M."/>
            <person name="Shumway M."/>
            <person name="Stanke M."/>
            <person name="Stinson E.O."/>
            <person name="Tubio J.M."/>
            <person name="Vanzee J.P."/>
            <person name="Verjovski-Almeida S."/>
            <person name="Werner D."/>
            <person name="White O."/>
            <person name="Wyder S."/>
            <person name="Zeng Q."/>
            <person name="Zhao Q."/>
            <person name="Zhao Y."/>
            <person name="Hill C.A."/>
            <person name="Raikhel A.S."/>
            <person name="Soares M.B."/>
            <person name="Knudson D.L."/>
            <person name="Lee N.H."/>
            <person name="Galagan J."/>
            <person name="Salzberg S.L."/>
            <person name="Paulsen I.T."/>
            <person name="Dimopoulos G."/>
            <person name="Collins F.H."/>
            <person name="Birren B."/>
            <person name="Fraser-Liggett C.M."/>
            <person name="Severson D.W."/>
        </authorList>
    </citation>
    <scope>NUCLEOTIDE SEQUENCE [LARGE SCALE GENOMIC DNA]</scope>
    <source>
        <strain evidence="1">Liverpool</strain>
    </source>
</reference>
<reference evidence="1" key="3">
    <citation type="submission" date="2012-09" db="EMBL/GenBank/DDBJ databases">
        <authorList>
            <consortium name="VectorBase"/>
        </authorList>
    </citation>
    <scope>NUCLEOTIDE SEQUENCE</scope>
    <source>
        <strain evidence="1">Liverpool</strain>
    </source>
</reference>
<dbReference type="HOGENOM" id="CLU_2580546_0_0_1"/>
<gene>
    <name evidence="1" type="ORF">AaeL_AAEL000789</name>
</gene>
<dbReference type="Proteomes" id="UP000682892">
    <property type="component" value="Unassembled WGS sequence"/>
</dbReference>
<feature type="non-terminal residue" evidence="1">
    <location>
        <position position="1"/>
    </location>
</feature>
<accession>Q17NA6</accession>
<reference evidence="1" key="1">
    <citation type="submission" date="2005-10" db="EMBL/GenBank/DDBJ databases">
        <authorList>
            <person name="Loftus B.J."/>
            <person name="Nene V.M."/>
            <person name="Hannick L.I."/>
            <person name="Bidwell S."/>
            <person name="Haas B."/>
            <person name="Amedeo P."/>
            <person name="Orvis J."/>
            <person name="Wortman J.R."/>
            <person name="White O.R."/>
            <person name="Salzberg S."/>
            <person name="Shumway M."/>
            <person name="Koo H."/>
            <person name="Zhao Y."/>
            <person name="Holmes M."/>
            <person name="Miller J."/>
            <person name="Schatz M."/>
            <person name="Pop M."/>
            <person name="Pai G."/>
            <person name="Utterback T."/>
            <person name="Rogers Y.-H."/>
            <person name="Kravitz S."/>
            <person name="Fraser C.M."/>
        </authorList>
    </citation>
    <scope>NUCLEOTIDE SEQUENCE</scope>
    <source>
        <strain evidence="1">Liverpool</strain>
    </source>
</reference>
<organism evidence="1 2">
    <name type="scientific">Aedes aegypti</name>
    <name type="common">Yellowfever mosquito</name>
    <name type="synonym">Culex aegypti</name>
    <dbReference type="NCBI Taxonomy" id="7159"/>
    <lineage>
        <taxon>Eukaryota</taxon>
        <taxon>Metazoa</taxon>
        <taxon>Ecdysozoa</taxon>
        <taxon>Arthropoda</taxon>
        <taxon>Hexapoda</taxon>
        <taxon>Insecta</taxon>
        <taxon>Pterygota</taxon>
        <taxon>Neoptera</taxon>
        <taxon>Endopterygota</taxon>
        <taxon>Diptera</taxon>
        <taxon>Nematocera</taxon>
        <taxon>Culicoidea</taxon>
        <taxon>Culicidae</taxon>
        <taxon>Culicinae</taxon>
        <taxon>Aedini</taxon>
        <taxon>Aedes</taxon>
        <taxon>Stegomyia</taxon>
    </lineage>
</organism>
<sequence>FEFSYAHNKKSRLVWNTVDIRRRQRRNCQILVSVRTFVDKLSILSRFPGGFLWWNVWSGAKVSSSKWWITQLAGGAEHIAK</sequence>
<dbReference type="AlphaFoldDB" id="Q17NA6"/>
<evidence type="ECO:0000313" key="2">
    <source>
        <dbReference type="Proteomes" id="UP000682892"/>
    </source>
</evidence>
<evidence type="ECO:0000313" key="1">
    <source>
        <dbReference type="EMBL" id="EAT48148.1"/>
    </source>
</evidence>
<name>Q17NA6_AEDAE</name>